<keyword evidence="3" id="KW-1185">Reference proteome</keyword>
<evidence type="ECO:0000256" key="1">
    <source>
        <dbReference type="SAM" id="MobiDB-lite"/>
    </source>
</evidence>
<dbReference type="eggNOG" id="ENOG502RD0C">
    <property type="taxonomic scope" value="Eukaryota"/>
</dbReference>
<accession>S7RYE4</accession>
<dbReference type="Proteomes" id="UP000030669">
    <property type="component" value="Unassembled WGS sequence"/>
</dbReference>
<proteinExistence type="predicted"/>
<dbReference type="HOGENOM" id="CLU_933992_0_0_1"/>
<evidence type="ECO:0000313" key="3">
    <source>
        <dbReference type="Proteomes" id="UP000030669"/>
    </source>
</evidence>
<protein>
    <submittedName>
        <fullName evidence="2">Uncharacterized protein</fullName>
    </submittedName>
</protein>
<gene>
    <name evidence="2" type="ORF">GLOTRDRAFT_89616</name>
</gene>
<organism evidence="2 3">
    <name type="scientific">Gloeophyllum trabeum (strain ATCC 11539 / FP-39264 / Madison 617)</name>
    <name type="common">Brown rot fungus</name>
    <dbReference type="NCBI Taxonomy" id="670483"/>
    <lineage>
        <taxon>Eukaryota</taxon>
        <taxon>Fungi</taxon>
        <taxon>Dikarya</taxon>
        <taxon>Basidiomycota</taxon>
        <taxon>Agaricomycotina</taxon>
        <taxon>Agaricomycetes</taxon>
        <taxon>Gloeophyllales</taxon>
        <taxon>Gloeophyllaceae</taxon>
        <taxon>Gloeophyllum</taxon>
    </lineage>
</organism>
<name>S7RYE4_GLOTA</name>
<dbReference type="RefSeq" id="XP_007860469.1">
    <property type="nucleotide sequence ID" value="XM_007862278.1"/>
</dbReference>
<dbReference type="OrthoDB" id="3051534at2759"/>
<dbReference type="AlphaFoldDB" id="S7RYE4"/>
<dbReference type="GeneID" id="19309205"/>
<sequence length="298" mass="34673">MHSSNTRTRIANATSRFSQEDLEALAALLAPIIRELSPEPQNGYQPRAWRLGAYVPTPPYVANRNTSKNEPPYSTHEPRGLSRPPGPLDHLRLNTQSDPVQVPQEAAIITKREVLEKRYLEESRLIVNSLLNNPHGRWWRGGHTDQLAITDEEAASVVQFTFRPWELFKLDPDPVRRGEVRYRVMRDWQRRPTPNWLEEYPTPETVYLPLMSYFSLLAMREPRVISLGKRYIRNLRDLVWTHPGEWDVVLEYHMAFFEARSEEMRRGVFDGWAKFDGKLLWTARKVAALCAGKRCLSL</sequence>
<dbReference type="KEGG" id="gtr:GLOTRDRAFT_89616"/>
<reference evidence="2 3" key="1">
    <citation type="journal article" date="2012" name="Science">
        <title>The Paleozoic origin of enzymatic lignin decomposition reconstructed from 31 fungal genomes.</title>
        <authorList>
            <person name="Floudas D."/>
            <person name="Binder M."/>
            <person name="Riley R."/>
            <person name="Barry K."/>
            <person name="Blanchette R.A."/>
            <person name="Henrissat B."/>
            <person name="Martinez A.T."/>
            <person name="Otillar R."/>
            <person name="Spatafora J.W."/>
            <person name="Yadav J.S."/>
            <person name="Aerts A."/>
            <person name="Benoit I."/>
            <person name="Boyd A."/>
            <person name="Carlson A."/>
            <person name="Copeland A."/>
            <person name="Coutinho P.M."/>
            <person name="de Vries R.P."/>
            <person name="Ferreira P."/>
            <person name="Findley K."/>
            <person name="Foster B."/>
            <person name="Gaskell J."/>
            <person name="Glotzer D."/>
            <person name="Gorecki P."/>
            <person name="Heitman J."/>
            <person name="Hesse C."/>
            <person name="Hori C."/>
            <person name="Igarashi K."/>
            <person name="Jurgens J.A."/>
            <person name="Kallen N."/>
            <person name="Kersten P."/>
            <person name="Kohler A."/>
            <person name="Kuees U."/>
            <person name="Kumar T.K.A."/>
            <person name="Kuo A."/>
            <person name="LaButti K."/>
            <person name="Larrondo L.F."/>
            <person name="Lindquist E."/>
            <person name="Ling A."/>
            <person name="Lombard V."/>
            <person name="Lucas S."/>
            <person name="Lundell T."/>
            <person name="Martin R."/>
            <person name="McLaughlin D.J."/>
            <person name="Morgenstern I."/>
            <person name="Morin E."/>
            <person name="Murat C."/>
            <person name="Nagy L.G."/>
            <person name="Nolan M."/>
            <person name="Ohm R.A."/>
            <person name="Patyshakuliyeva A."/>
            <person name="Rokas A."/>
            <person name="Ruiz-Duenas F.J."/>
            <person name="Sabat G."/>
            <person name="Salamov A."/>
            <person name="Samejima M."/>
            <person name="Schmutz J."/>
            <person name="Slot J.C."/>
            <person name="St John F."/>
            <person name="Stenlid J."/>
            <person name="Sun H."/>
            <person name="Sun S."/>
            <person name="Syed K."/>
            <person name="Tsang A."/>
            <person name="Wiebenga A."/>
            <person name="Young D."/>
            <person name="Pisabarro A."/>
            <person name="Eastwood D.C."/>
            <person name="Martin F."/>
            <person name="Cullen D."/>
            <person name="Grigoriev I.V."/>
            <person name="Hibbett D.S."/>
        </authorList>
    </citation>
    <scope>NUCLEOTIDE SEQUENCE [LARGE SCALE GENOMIC DNA]</scope>
    <source>
        <strain evidence="2 3">ATCC 11539</strain>
    </source>
</reference>
<feature type="region of interest" description="Disordered" evidence="1">
    <location>
        <begin position="59"/>
        <end position="96"/>
    </location>
</feature>
<evidence type="ECO:0000313" key="2">
    <source>
        <dbReference type="EMBL" id="EPQ59965.1"/>
    </source>
</evidence>
<dbReference type="EMBL" id="KB469296">
    <property type="protein sequence ID" value="EPQ59965.1"/>
    <property type="molecule type" value="Genomic_DNA"/>
</dbReference>